<keyword evidence="3" id="KW-1185">Reference proteome</keyword>
<reference evidence="3" key="1">
    <citation type="submission" date="2024-07" db="EMBL/GenBank/DDBJ databases">
        <title>Two chromosome-level genome assemblies of Korean endemic species Abeliophyllum distichum and Forsythia ovata (Oleaceae).</title>
        <authorList>
            <person name="Jang H."/>
        </authorList>
    </citation>
    <scope>NUCLEOTIDE SEQUENCE [LARGE SCALE GENOMIC DNA]</scope>
</reference>
<proteinExistence type="predicted"/>
<organism evidence="2 3">
    <name type="scientific">Abeliophyllum distichum</name>
    <dbReference type="NCBI Taxonomy" id="126358"/>
    <lineage>
        <taxon>Eukaryota</taxon>
        <taxon>Viridiplantae</taxon>
        <taxon>Streptophyta</taxon>
        <taxon>Embryophyta</taxon>
        <taxon>Tracheophyta</taxon>
        <taxon>Spermatophyta</taxon>
        <taxon>Magnoliopsida</taxon>
        <taxon>eudicotyledons</taxon>
        <taxon>Gunneridae</taxon>
        <taxon>Pentapetalae</taxon>
        <taxon>asterids</taxon>
        <taxon>lamiids</taxon>
        <taxon>Lamiales</taxon>
        <taxon>Oleaceae</taxon>
        <taxon>Forsythieae</taxon>
        <taxon>Abeliophyllum</taxon>
    </lineage>
</organism>
<evidence type="ECO:0000313" key="3">
    <source>
        <dbReference type="Proteomes" id="UP001604336"/>
    </source>
</evidence>
<dbReference type="EMBL" id="JBFOLK010000007">
    <property type="protein sequence ID" value="KAL2498228.1"/>
    <property type="molecule type" value="Genomic_DNA"/>
</dbReference>
<sequence>METPEKFGRFTSCRGVAFEIKPHSDPFAISNPAIDTPRNSRRFWLPWGNASKIVPSSELMQRSMSRTSSHFCDLEVDNEDVDTLDDIEEGYEEEKVEPVLLGDGDRGGEKSPPFSADFGWVG</sequence>
<evidence type="ECO:0000256" key="1">
    <source>
        <dbReference type="SAM" id="MobiDB-lite"/>
    </source>
</evidence>
<protein>
    <submittedName>
        <fullName evidence="2">Uncharacterized protein</fullName>
    </submittedName>
</protein>
<name>A0ABD1SBU0_9LAMI</name>
<dbReference type="Proteomes" id="UP001604336">
    <property type="component" value="Unassembled WGS sequence"/>
</dbReference>
<dbReference type="AlphaFoldDB" id="A0ABD1SBU0"/>
<gene>
    <name evidence="2" type="ORF">Adt_23778</name>
</gene>
<accession>A0ABD1SBU0</accession>
<feature type="region of interest" description="Disordered" evidence="1">
    <location>
        <begin position="89"/>
        <end position="122"/>
    </location>
</feature>
<comment type="caution">
    <text evidence="2">The sequence shown here is derived from an EMBL/GenBank/DDBJ whole genome shotgun (WGS) entry which is preliminary data.</text>
</comment>
<evidence type="ECO:0000313" key="2">
    <source>
        <dbReference type="EMBL" id="KAL2498228.1"/>
    </source>
</evidence>